<proteinExistence type="predicted"/>
<dbReference type="EMBL" id="JHEG02000053">
    <property type="protein sequence ID" value="KIE09949.1"/>
    <property type="molecule type" value="Genomic_DNA"/>
</dbReference>
<protein>
    <submittedName>
        <fullName evidence="1">Uncharacterized protein</fullName>
    </submittedName>
</protein>
<comment type="caution">
    <text evidence="1">The sequence shown here is derived from an EMBL/GenBank/DDBJ whole genome shotgun (WGS) entry which is preliminary data.</text>
</comment>
<sequence length="206" mass="24266">MKANQQLTLQELIWIETDKRLHNYELRCGNTTIAKLNWEQGNIERPALGTVNGVRWKFIHHMDGWKFWRQRVQIFVDNSETLVTSFPWNPDSSCQITLPDGKTFIWDYVGNTPYVRQNFSILYWRDWVWLNPKSTPIPIYTGWGFLDENKIPLVYFQILKLPGWFQYQPIVTIASTAKDGPQLWLLVLLAKYLITTINSDLELSKS</sequence>
<evidence type="ECO:0000313" key="1">
    <source>
        <dbReference type="EMBL" id="KIE09949.1"/>
    </source>
</evidence>
<accession>A0A0C1QWV4</accession>
<dbReference type="AlphaFoldDB" id="A0A0C1QWV4"/>
<organism evidence="1">
    <name type="scientific">Tolypothrix bouteillei VB521301</name>
    <dbReference type="NCBI Taxonomy" id="1479485"/>
    <lineage>
        <taxon>Bacteria</taxon>
        <taxon>Bacillati</taxon>
        <taxon>Cyanobacteriota</taxon>
        <taxon>Cyanophyceae</taxon>
        <taxon>Nostocales</taxon>
        <taxon>Tolypothrichaceae</taxon>
        <taxon>Tolypothrix</taxon>
    </lineage>
</organism>
<gene>
    <name evidence="1" type="ORF">DA73_0224890</name>
</gene>
<name>A0A0C1QWV4_9CYAN</name>
<reference evidence="1" key="1">
    <citation type="journal article" date="2015" name="Genome Announc.">
        <title>Draft Genome Sequence of Tolypothrix boutellei Strain VB521301.</title>
        <authorList>
            <person name="Chandrababunaidu M.M."/>
            <person name="Singh D."/>
            <person name="Sen D."/>
            <person name="Bhan S."/>
            <person name="Das S."/>
            <person name="Gupta A."/>
            <person name="Adhikary S.P."/>
            <person name="Tripathy S."/>
        </authorList>
    </citation>
    <scope>NUCLEOTIDE SEQUENCE</scope>
    <source>
        <strain evidence="1">VB521301</strain>
    </source>
</reference>